<dbReference type="Gene3D" id="3.40.50.1820">
    <property type="entry name" value="alpha/beta hydrolase"/>
    <property type="match status" value="1"/>
</dbReference>
<accession>A0A6I4NWN5</accession>
<dbReference type="GO" id="GO:0004806">
    <property type="term" value="F:triacylglycerol lipase activity"/>
    <property type="evidence" value="ECO:0007669"/>
    <property type="project" value="TreeGrafter"/>
</dbReference>
<comment type="caution">
    <text evidence="2">The sequence shown here is derived from an EMBL/GenBank/DDBJ whole genome shotgun (WGS) entry which is preliminary data.</text>
</comment>
<dbReference type="PANTHER" id="PTHR43433">
    <property type="entry name" value="HYDROLASE, ALPHA/BETA FOLD FAMILY PROTEIN"/>
    <property type="match status" value="1"/>
</dbReference>
<sequence>MAIESQSAGSRPLRVPRPDGAVVAAEAIGDPGHPALVLVAGADCPMDWWRPEFCAAIAGLGLRVLRFDQRGTGETTLGPPGSRRDGLPVLLGDALAVLDAIEAADAHWYGFSAGGMAAQLAAVLHPERVRALTLQSTRPASPFDRDPDLPPPTERLWARWAEPAPEPDWTDASSVVEHRVENDRAYASTGFDEDYDRAIWTDAVRRSPGMHHDEAGAESEEPTPRWRERLADVRVPTAVLHGADDPLFPVSNGEALARGIPGATFTALPGIGHDLPPAVWPVVLDAIRRAES</sequence>
<dbReference type="Proteomes" id="UP000438182">
    <property type="component" value="Unassembled WGS sequence"/>
</dbReference>
<evidence type="ECO:0000313" key="2">
    <source>
        <dbReference type="EMBL" id="MWB98703.1"/>
    </source>
</evidence>
<protein>
    <submittedName>
        <fullName evidence="2">Alpha/beta fold hydrolase</fullName>
    </submittedName>
</protein>
<dbReference type="InterPro" id="IPR050471">
    <property type="entry name" value="AB_hydrolase"/>
</dbReference>
<keyword evidence="2" id="KW-0378">Hydrolase</keyword>
<dbReference type="InterPro" id="IPR029058">
    <property type="entry name" value="AB_hydrolase_fold"/>
</dbReference>
<dbReference type="EMBL" id="WSTA01000034">
    <property type="protein sequence ID" value="MWB98703.1"/>
    <property type="molecule type" value="Genomic_DNA"/>
</dbReference>
<dbReference type="PRINTS" id="PR00111">
    <property type="entry name" value="ABHYDROLASE"/>
</dbReference>
<name>A0A6I4NWN5_9MICO</name>
<dbReference type="Pfam" id="PF00561">
    <property type="entry name" value="Abhydrolase_1"/>
    <property type="match status" value="1"/>
</dbReference>
<evidence type="ECO:0000259" key="1">
    <source>
        <dbReference type="Pfam" id="PF00561"/>
    </source>
</evidence>
<proteinExistence type="predicted"/>
<gene>
    <name evidence="2" type="ORF">GB864_09095</name>
</gene>
<keyword evidence="3" id="KW-1185">Reference proteome</keyword>
<organism evidence="2 3">
    <name type="scientific">Agromyces seonyuensis</name>
    <dbReference type="NCBI Taxonomy" id="2662446"/>
    <lineage>
        <taxon>Bacteria</taxon>
        <taxon>Bacillati</taxon>
        <taxon>Actinomycetota</taxon>
        <taxon>Actinomycetes</taxon>
        <taxon>Micrococcales</taxon>
        <taxon>Microbacteriaceae</taxon>
        <taxon>Agromyces</taxon>
    </lineage>
</organism>
<dbReference type="PANTHER" id="PTHR43433:SF5">
    <property type="entry name" value="AB HYDROLASE-1 DOMAIN-CONTAINING PROTEIN"/>
    <property type="match status" value="1"/>
</dbReference>
<dbReference type="InterPro" id="IPR000073">
    <property type="entry name" value="AB_hydrolase_1"/>
</dbReference>
<evidence type="ECO:0000313" key="3">
    <source>
        <dbReference type="Proteomes" id="UP000438182"/>
    </source>
</evidence>
<feature type="domain" description="AB hydrolase-1" evidence="1">
    <location>
        <begin position="48"/>
        <end position="274"/>
    </location>
</feature>
<reference evidence="2 3" key="1">
    <citation type="submission" date="2019-12" db="EMBL/GenBank/DDBJ databases">
        <authorList>
            <person name="Kim Y.S."/>
        </authorList>
    </citation>
    <scope>NUCLEOTIDE SEQUENCE [LARGE SCALE GENOMIC DNA]</scope>
    <source>
        <strain evidence="2 3">MMS17-SY077</strain>
    </source>
</reference>
<dbReference type="AlphaFoldDB" id="A0A6I4NWN5"/>
<dbReference type="GO" id="GO:0046503">
    <property type="term" value="P:glycerolipid catabolic process"/>
    <property type="evidence" value="ECO:0007669"/>
    <property type="project" value="TreeGrafter"/>
</dbReference>
<dbReference type="SUPFAM" id="SSF53474">
    <property type="entry name" value="alpha/beta-Hydrolases"/>
    <property type="match status" value="1"/>
</dbReference>
<dbReference type="RefSeq" id="WP_160424274.1">
    <property type="nucleotide sequence ID" value="NZ_WSTA01000034.1"/>
</dbReference>